<feature type="region of interest" description="Disordered" evidence="1">
    <location>
        <begin position="84"/>
        <end position="126"/>
    </location>
</feature>
<evidence type="ECO:0000313" key="3">
    <source>
        <dbReference type="Proteomes" id="UP000464620"/>
    </source>
</evidence>
<evidence type="ECO:0000313" key="2">
    <source>
        <dbReference type="EMBL" id="QHN79162.1"/>
    </source>
</evidence>
<sequence length="368" mass="41391">MDLHAMKRKQLQSLCKKHGIPANLKNLEMAHRLSSILKEKEDFGACPNMSDVETNKLNSSHHDNDHHKVTTSDASEVNVISSLKRSASTDSEQTIGYSPKHHKNSEIKGLESQRNSTIPDSPRDEDAGACDMNNVDLAKVASVEYAKDLVVEEVAKLDDNSRVLHNCDNVNETRKGGDEAEKQYNRNMPQESTNTCEGILPSSQEPCPGADPVDSIGFFTKPHEASMVIEKLENFDNTNEVLPVPLYDSVKNNVNLVLQVSSQDNYVKGELHHKQDENIFVDHDIDQGKMELELLPKDFREVQSESMAFLPRPLNLQQSKGFQTKTSLTFESCDVKENMQRMEKEQDGMFISKGTSPKKQSLQEIHQE</sequence>
<feature type="compositionally biased region" description="Polar residues" evidence="1">
    <location>
        <begin position="353"/>
        <end position="368"/>
    </location>
</feature>
<evidence type="ECO:0008006" key="4">
    <source>
        <dbReference type="Google" id="ProtNLM"/>
    </source>
</evidence>
<dbReference type="SMR" id="A0A6B9VFN6"/>
<dbReference type="AlphaFoldDB" id="A0A6B9VFN6"/>
<accession>A0A6B9VFN6</accession>
<protein>
    <recommendedName>
        <fullName evidence="4">SAP domain-containing protein</fullName>
    </recommendedName>
</protein>
<feature type="region of interest" description="Disordered" evidence="1">
    <location>
        <begin position="346"/>
        <end position="368"/>
    </location>
</feature>
<evidence type="ECO:0000256" key="1">
    <source>
        <dbReference type="SAM" id="MobiDB-lite"/>
    </source>
</evidence>
<proteinExistence type="predicted"/>
<dbReference type="Proteomes" id="UP000464620">
    <property type="component" value="Chromosome B09"/>
</dbReference>
<dbReference type="OrthoDB" id="1048353at2759"/>
<name>A0A6B9VFN6_ARAHY</name>
<dbReference type="EMBL" id="CP031001">
    <property type="protein sequence ID" value="QHN79162.1"/>
    <property type="molecule type" value="Genomic_DNA"/>
</dbReference>
<gene>
    <name evidence="2" type="ORF">DS421_19g667750</name>
</gene>
<organism evidence="2 3">
    <name type="scientific">Arachis hypogaea</name>
    <name type="common">Peanut</name>
    <dbReference type="NCBI Taxonomy" id="3818"/>
    <lineage>
        <taxon>Eukaryota</taxon>
        <taxon>Viridiplantae</taxon>
        <taxon>Streptophyta</taxon>
        <taxon>Embryophyta</taxon>
        <taxon>Tracheophyta</taxon>
        <taxon>Spermatophyta</taxon>
        <taxon>Magnoliopsida</taxon>
        <taxon>eudicotyledons</taxon>
        <taxon>Gunneridae</taxon>
        <taxon>Pentapetalae</taxon>
        <taxon>rosids</taxon>
        <taxon>fabids</taxon>
        <taxon>Fabales</taxon>
        <taxon>Fabaceae</taxon>
        <taxon>Papilionoideae</taxon>
        <taxon>50 kb inversion clade</taxon>
        <taxon>dalbergioids sensu lato</taxon>
        <taxon>Dalbergieae</taxon>
        <taxon>Pterocarpus clade</taxon>
        <taxon>Arachis</taxon>
    </lineage>
</organism>
<dbReference type="Gramene" id="arahy.Tifrunner.gnm2.ann2.Ah19g483900.1">
    <property type="protein sequence ID" value="arahy.Tifrunner.gnm2.ann2.Ah19g483900.1-CDS"/>
    <property type="gene ID" value="arahy.Tifrunner.gnm2.ann2.Ah19g483900"/>
</dbReference>
<dbReference type="PANTHER" id="PTHR33621:SF2">
    <property type="entry name" value="RIBOSOMAL L1 DOMAIN-CONTAINING PROTEIN"/>
    <property type="match status" value="1"/>
</dbReference>
<feature type="compositionally biased region" description="Polar residues" evidence="1">
    <location>
        <begin position="84"/>
        <end position="96"/>
    </location>
</feature>
<dbReference type="PANTHER" id="PTHR33621">
    <property type="entry name" value="ASPARTIC/GLUTAMIC ACID-RICH PROTEIN"/>
    <property type="match status" value="1"/>
</dbReference>
<reference evidence="2 3" key="1">
    <citation type="submission" date="2020-01" db="EMBL/GenBank/DDBJ databases">
        <title>Genome sequence of Arachis hypogaea, cultivar Shitouqi.</title>
        <authorList>
            <person name="Zhuang W."/>
            <person name="Chen H."/>
            <person name="Varshney R."/>
            <person name="Wang D."/>
            <person name="Ming R."/>
        </authorList>
    </citation>
    <scope>NUCLEOTIDE SEQUENCE [LARGE SCALE GENOMIC DNA]</scope>
    <source>
        <tissue evidence="2">Young leaf</tissue>
    </source>
</reference>